<evidence type="ECO:0000313" key="1">
    <source>
        <dbReference type="EMBL" id="KAI7992680.1"/>
    </source>
</evidence>
<protein>
    <submittedName>
        <fullName evidence="1">Pentatricopeptide repeat-containing protein</fullName>
    </submittedName>
</protein>
<proteinExistence type="predicted"/>
<keyword evidence="2" id="KW-1185">Reference proteome</keyword>
<sequence>MIRGLSQSDQPIESITMYDRMRDQGFSGNNLTFIFVLKACTRVSDVVCGHKIHVCSMKLGFESYIYVFNALIHMYASCGDLGFARKMFDEMGDRDLVSWKMFHALSLCTFSTDDAGTFQRMMPDDFAVGDFDPGVVDNWGSDFLFLFFFPFFFMHLNILDDPLVRAKWINTKKALTEEAVVMKQLDFGLFICLIL</sequence>
<organism evidence="1 2">
    <name type="scientific">Camellia lanceoleosa</name>
    <dbReference type="NCBI Taxonomy" id="1840588"/>
    <lineage>
        <taxon>Eukaryota</taxon>
        <taxon>Viridiplantae</taxon>
        <taxon>Streptophyta</taxon>
        <taxon>Embryophyta</taxon>
        <taxon>Tracheophyta</taxon>
        <taxon>Spermatophyta</taxon>
        <taxon>Magnoliopsida</taxon>
        <taxon>eudicotyledons</taxon>
        <taxon>Gunneridae</taxon>
        <taxon>Pentapetalae</taxon>
        <taxon>asterids</taxon>
        <taxon>Ericales</taxon>
        <taxon>Theaceae</taxon>
        <taxon>Camellia</taxon>
    </lineage>
</organism>
<dbReference type="Proteomes" id="UP001060215">
    <property type="component" value="Chromosome 13"/>
</dbReference>
<accession>A0ACC0FX80</accession>
<name>A0ACC0FX80_9ERIC</name>
<gene>
    <name evidence="1" type="ORF">LOK49_LG12G00159</name>
</gene>
<reference evidence="1 2" key="1">
    <citation type="journal article" date="2022" name="Plant J.">
        <title>Chromosome-level genome of Camellia lanceoleosa provides a valuable resource for understanding genome evolution and self-incompatibility.</title>
        <authorList>
            <person name="Gong W."/>
            <person name="Xiao S."/>
            <person name="Wang L."/>
            <person name="Liao Z."/>
            <person name="Chang Y."/>
            <person name="Mo W."/>
            <person name="Hu G."/>
            <person name="Li W."/>
            <person name="Zhao G."/>
            <person name="Zhu H."/>
            <person name="Hu X."/>
            <person name="Ji K."/>
            <person name="Xiang X."/>
            <person name="Song Q."/>
            <person name="Yuan D."/>
            <person name="Jin S."/>
            <person name="Zhang L."/>
        </authorList>
    </citation>
    <scope>NUCLEOTIDE SEQUENCE [LARGE SCALE GENOMIC DNA]</scope>
    <source>
        <strain evidence="1">SQ_2022a</strain>
    </source>
</reference>
<dbReference type="EMBL" id="CM045770">
    <property type="protein sequence ID" value="KAI7992680.1"/>
    <property type="molecule type" value="Genomic_DNA"/>
</dbReference>
<comment type="caution">
    <text evidence="1">The sequence shown here is derived from an EMBL/GenBank/DDBJ whole genome shotgun (WGS) entry which is preliminary data.</text>
</comment>
<evidence type="ECO:0000313" key="2">
    <source>
        <dbReference type="Proteomes" id="UP001060215"/>
    </source>
</evidence>